<dbReference type="Proteomes" id="UP000675121">
    <property type="component" value="Unassembled WGS sequence"/>
</dbReference>
<accession>A0A9N8MYI0</accession>
<reference evidence="1" key="1">
    <citation type="submission" date="2021-02" db="EMBL/GenBank/DDBJ databases">
        <authorList>
            <person name="Vanwijnsberghe S."/>
        </authorList>
    </citation>
    <scope>NUCLEOTIDE SEQUENCE</scope>
    <source>
        <strain evidence="1">R-70211</strain>
    </source>
</reference>
<keyword evidence="2" id="KW-1185">Reference proteome</keyword>
<dbReference type="RefSeq" id="WP_236061157.1">
    <property type="nucleotide sequence ID" value="NZ_CAJNAS010000013.1"/>
</dbReference>
<name>A0A9N8MYI0_9BURK</name>
<comment type="caution">
    <text evidence="1">The sequence shown here is derived from an EMBL/GenBank/DDBJ whole genome shotgun (WGS) entry which is preliminary data.</text>
</comment>
<evidence type="ECO:0000313" key="1">
    <source>
        <dbReference type="EMBL" id="CAE6922807.1"/>
    </source>
</evidence>
<evidence type="ECO:0000313" key="2">
    <source>
        <dbReference type="Proteomes" id="UP000675121"/>
    </source>
</evidence>
<proteinExistence type="predicted"/>
<dbReference type="AlphaFoldDB" id="A0A9N8MYI0"/>
<sequence>MTITESLEPFGHFHDWYLDTVAVGPNHEPRTLTLGLYLNDKRATVTFEGVTCVCLENWGLLNIVYAIQLLQPDDKDYTRARNVLAKGERLSDRSGVHLVYVYSTLGAEIVIEFASLQIESS</sequence>
<organism evidence="1 2">
    <name type="scientific">Paraburkholderia domus</name>
    <dbReference type="NCBI Taxonomy" id="2793075"/>
    <lineage>
        <taxon>Bacteria</taxon>
        <taxon>Pseudomonadati</taxon>
        <taxon>Pseudomonadota</taxon>
        <taxon>Betaproteobacteria</taxon>
        <taxon>Burkholderiales</taxon>
        <taxon>Burkholderiaceae</taxon>
        <taxon>Paraburkholderia</taxon>
    </lineage>
</organism>
<protein>
    <submittedName>
        <fullName evidence="1">Uncharacterized protein</fullName>
    </submittedName>
</protein>
<dbReference type="EMBL" id="CAJNAS010000013">
    <property type="protein sequence ID" value="CAE6922807.1"/>
    <property type="molecule type" value="Genomic_DNA"/>
</dbReference>
<gene>
    <name evidence="1" type="ORF">R70211_04591</name>
</gene>